<dbReference type="HAMAP" id="MF_00076">
    <property type="entry name" value="HisB"/>
    <property type="match status" value="1"/>
</dbReference>
<evidence type="ECO:0000256" key="3">
    <source>
        <dbReference type="ARBA" id="ARBA00022605"/>
    </source>
</evidence>
<keyword evidence="3 6" id="KW-0028">Amino-acid biosynthesis</keyword>
<dbReference type="NCBIfam" id="NF002111">
    <property type="entry name" value="PRK00951.2-1"/>
    <property type="match status" value="1"/>
</dbReference>
<keyword evidence="4 6" id="KW-0368">Histidine biosynthesis</keyword>
<dbReference type="OrthoDB" id="9813612at2"/>
<dbReference type="CDD" id="cd07914">
    <property type="entry name" value="IGPD"/>
    <property type="match status" value="1"/>
</dbReference>
<dbReference type="Pfam" id="PF00475">
    <property type="entry name" value="IGPD"/>
    <property type="match status" value="1"/>
</dbReference>
<dbReference type="Gene3D" id="3.30.230.40">
    <property type="entry name" value="Imidazole glycerol phosphate dehydratase, domain 1"/>
    <property type="match status" value="2"/>
</dbReference>
<dbReference type="RefSeq" id="WP_088560679.1">
    <property type="nucleotide sequence ID" value="NZ_FYEH01000004.1"/>
</dbReference>
<name>A0A212QXU0_9PROT</name>
<dbReference type="Proteomes" id="UP000197065">
    <property type="component" value="Unassembled WGS sequence"/>
</dbReference>
<evidence type="ECO:0000256" key="7">
    <source>
        <dbReference type="RuleBase" id="RU000599"/>
    </source>
</evidence>
<dbReference type="GO" id="GO:0000105">
    <property type="term" value="P:L-histidine biosynthetic process"/>
    <property type="evidence" value="ECO:0007669"/>
    <property type="project" value="UniProtKB-UniRule"/>
</dbReference>
<evidence type="ECO:0000256" key="5">
    <source>
        <dbReference type="ARBA" id="ARBA00023239"/>
    </source>
</evidence>
<dbReference type="InterPro" id="IPR020565">
    <property type="entry name" value="ImidazoleglycerP_deHydtase_CS"/>
</dbReference>
<dbReference type="PANTHER" id="PTHR23133">
    <property type="entry name" value="IMIDAZOLEGLYCEROL-PHOSPHATE DEHYDRATASE HIS7"/>
    <property type="match status" value="1"/>
</dbReference>
<evidence type="ECO:0000256" key="4">
    <source>
        <dbReference type="ARBA" id="ARBA00023102"/>
    </source>
</evidence>
<evidence type="ECO:0000313" key="8">
    <source>
        <dbReference type="EMBL" id="SNB64441.1"/>
    </source>
</evidence>
<evidence type="ECO:0000256" key="6">
    <source>
        <dbReference type="HAMAP-Rule" id="MF_00076"/>
    </source>
</evidence>
<dbReference type="AlphaFoldDB" id="A0A212QXU0"/>
<comment type="pathway">
    <text evidence="1 6 7">Amino-acid biosynthesis; L-histidine biosynthesis; L-histidine from 5-phospho-alpha-D-ribose 1-diphosphate: step 6/9.</text>
</comment>
<dbReference type="GO" id="GO:0004424">
    <property type="term" value="F:imidazoleglycerol-phosphate dehydratase activity"/>
    <property type="evidence" value="ECO:0007669"/>
    <property type="project" value="UniProtKB-UniRule"/>
</dbReference>
<dbReference type="SUPFAM" id="SSF54211">
    <property type="entry name" value="Ribosomal protein S5 domain 2-like"/>
    <property type="match status" value="2"/>
</dbReference>
<dbReference type="PANTHER" id="PTHR23133:SF2">
    <property type="entry name" value="IMIDAZOLEGLYCEROL-PHOSPHATE DEHYDRATASE"/>
    <property type="match status" value="1"/>
</dbReference>
<accession>A0A212QXU0</accession>
<evidence type="ECO:0000256" key="1">
    <source>
        <dbReference type="ARBA" id="ARBA00005047"/>
    </source>
</evidence>
<evidence type="ECO:0000313" key="9">
    <source>
        <dbReference type="Proteomes" id="UP000197065"/>
    </source>
</evidence>
<dbReference type="InterPro" id="IPR000807">
    <property type="entry name" value="ImidazoleglycerolP_deHydtase"/>
</dbReference>
<dbReference type="PROSITE" id="PS00954">
    <property type="entry name" value="IGP_DEHYDRATASE_1"/>
    <property type="match status" value="1"/>
</dbReference>
<dbReference type="EC" id="4.2.1.19" evidence="6 7"/>
<keyword evidence="5 6" id="KW-0456">Lyase</keyword>
<evidence type="ECO:0000256" key="2">
    <source>
        <dbReference type="ARBA" id="ARBA00016664"/>
    </source>
</evidence>
<dbReference type="InterPro" id="IPR020568">
    <property type="entry name" value="Ribosomal_Su5_D2-typ_SF"/>
</dbReference>
<dbReference type="EMBL" id="FYEH01000004">
    <property type="protein sequence ID" value="SNB64441.1"/>
    <property type="molecule type" value="Genomic_DNA"/>
</dbReference>
<gene>
    <name evidence="6" type="primary">hisB</name>
    <name evidence="8" type="ORF">SAMN07250955_10484</name>
</gene>
<comment type="catalytic activity">
    <reaction evidence="6 7">
        <text>D-erythro-1-(imidazol-4-yl)glycerol 3-phosphate = 3-(imidazol-4-yl)-2-oxopropyl phosphate + H2O</text>
        <dbReference type="Rhea" id="RHEA:11040"/>
        <dbReference type="ChEBI" id="CHEBI:15377"/>
        <dbReference type="ChEBI" id="CHEBI:57766"/>
        <dbReference type="ChEBI" id="CHEBI:58278"/>
        <dbReference type="EC" id="4.2.1.19"/>
    </reaction>
</comment>
<comment type="similarity">
    <text evidence="6 7">Belongs to the imidazoleglycerol-phosphate dehydratase family.</text>
</comment>
<dbReference type="GO" id="GO:0005737">
    <property type="term" value="C:cytoplasm"/>
    <property type="evidence" value="ECO:0007669"/>
    <property type="project" value="UniProtKB-SubCell"/>
</dbReference>
<dbReference type="FunFam" id="3.30.230.40:FF:000001">
    <property type="entry name" value="Imidazoleglycerol-phosphate dehydratase HisB"/>
    <property type="match status" value="1"/>
</dbReference>
<protein>
    <recommendedName>
        <fullName evidence="2 6">Imidazoleglycerol-phosphate dehydratase</fullName>
        <shortName evidence="6">IGPD</shortName>
        <ecNumber evidence="6 7">4.2.1.19</ecNumber>
    </recommendedName>
</protein>
<keyword evidence="9" id="KW-1185">Reference proteome</keyword>
<dbReference type="NCBIfam" id="NF002114">
    <property type="entry name" value="PRK00951.2-4"/>
    <property type="match status" value="1"/>
</dbReference>
<dbReference type="FunFam" id="3.30.230.40:FF:000003">
    <property type="entry name" value="Imidazoleglycerol-phosphate dehydratase HisB"/>
    <property type="match status" value="1"/>
</dbReference>
<dbReference type="UniPathway" id="UPA00031">
    <property type="reaction ID" value="UER00011"/>
</dbReference>
<keyword evidence="6" id="KW-0963">Cytoplasm</keyword>
<dbReference type="PROSITE" id="PS00955">
    <property type="entry name" value="IGP_DEHYDRATASE_2"/>
    <property type="match status" value="1"/>
</dbReference>
<sequence>MRSALIERRTNETAITLQLYLDGQGEANIATGLGFLDHMLVAFARHGGFDLELSCEGDLEVDDHHTVEDVALALGRAFDQALVERRGIGRFGYAYAPLDEALARVVVDLSGRPSHAVDMGFKRAMIGEVATENLVHFFQSFANTGRMALHVDVLKGENDHHRAEAAFKAMALAMKQAVRKTDRDDVPSTKGVL</sequence>
<organism evidence="8 9">
    <name type="scientific">Arboricoccus pini</name>
    <dbReference type="NCBI Taxonomy" id="1963835"/>
    <lineage>
        <taxon>Bacteria</taxon>
        <taxon>Pseudomonadati</taxon>
        <taxon>Pseudomonadota</taxon>
        <taxon>Alphaproteobacteria</taxon>
        <taxon>Geminicoccales</taxon>
        <taxon>Geminicoccaceae</taxon>
        <taxon>Arboricoccus</taxon>
    </lineage>
</organism>
<comment type="subcellular location">
    <subcellularLocation>
        <location evidence="6 7">Cytoplasm</location>
    </subcellularLocation>
</comment>
<proteinExistence type="inferred from homology"/>
<dbReference type="InterPro" id="IPR038494">
    <property type="entry name" value="IGPD_sf"/>
</dbReference>
<reference evidence="8 9" key="1">
    <citation type="submission" date="2017-06" db="EMBL/GenBank/DDBJ databases">
        <authorList>
            <person name="Kim H.J."/>
            <person name="Triplett B.A."/>
        </authorList>
    </citation>
    <scope>NUCLEOTIDE SEQUENCE [LARGE SCALE GENOMIC DNA]</scope>
    <source>
        <strain evidence="8 9">B29T1</strain>
    </source>
</reference>